<evidence type="ECO:0000259" key="4">
    <source>
        <dbReference type="Pfam" id="PF00656"/>
    </source>
</evidence>
<evidence type="ECO:0000313" key="6">
    <source>
        <dbReference type="Proteomes" id="UP000663888"/>
    </source>
</evidence>
<comment type="caution">
    <text evidence="5">The sequence shown here is derived from an EMBL/GenBank/DDBJ whole genome shotgun (WGS) entry which is preliminary data.</text>
</comment>
<organism evidence="5 6">
    <name type="scientific">Rhizoctonia solani</name>
    <dbReference type="NCBI Taxonomy" id="456999"/>
    <lineage>
        <taxon>Eukaryota</taxon>
        <taxon>Fungi</taxon>
        <taxon>Dikarya</taxon>
        <taxon>Basidiomycota</taxon>
        <taxon>Agaricomycotina</taxon>
        <taxon>Agaricomycetes</taxon>
        <taxon>Cantharellales</taxon>
        <taxon>Ceratobasidiaceae</taxon>
        <taxon>Rhizoctonia</taxon>
    </lineage>
</organism>
<sequence length="663" mass="72393">MINQVNSQAALFFGTRNNQIPLFALVIGINAYQTIPTLSGAVADADAFSAYLSDNLSVPEGQIINLRDKQATRAEILRAFKALQTNPNIKYGDPIVIYYAGHGSTIKAPPGWNSGDGMIQVLVPQDFGLLGRSNTRICPIPDRTIAALLNGLADSKGNNITVIFDCCHSASGSREDKDVPGRIARAVKITDFGPLPLDLDIDILGANTRASVVAKGFSHRDLRSHVLLAACGSDELAYETDARGDYTRALLGVLRSGDVNKLTYKGCMHRLPSLPKQNPHCEGYHTNRFFFDAKAAGANRKFISVDSDNDTIILKAGVVQGITVGSPFGIYANHAGNNNPLLGQLKVSAVKPFFSILAQLEDFPEFGIPNPAYACQTECGPGQEITVHFTGRFLDNPQSIDKWRKAFKSDEIRVGFIPVESEELAQLTIDTDKSGRRATFTMRHGLLNVNGISTLPHTTPIRTEDLLPVLYGAAQWYWHVDRTNPHHPFNASVEIQFFRLNNGAEASLNLNQTGVVNIEANTDQVYGIKLVNNSTRHLYPYLFYFDGSGLAIEEYYLGSVIGNAEVAAPLPRGSSLTIGYGSGGHTPFQYVVDEEQGVDVGIIKLFVTSSPTEFDSLVQESPFDGGRGLVDEKTVEKMLRPRDEWDTISMVLVQRTSKIPGTD</sequence>
<keyword evidence="3" id="KW-0645">Protease</keyword>
<dbReference type="Pfam" id="PF00656">
    <property type="entry name" value="Peptidase_C14"/>
    <property type="match status" value="1"/>
</dbReference>
<dbReference type="PANTHER" id="PTHR48104">
    <property type="entry name" value="METACASPASE-4"/>
    <property type="match status" value="1"/>
</dbReference>
<feature type="domain" description="Peptidase C14 caspase" evidence="4">
    <location>
        <begin position="23"/>
        <end position="258"/>
    </location>
</feature>
<dbReference type="InterPro" id="IPR029030">
    <property type="entry name" value="Caspase-like_dom_sf"/>
</dbReference>
<dbReference type="GO" id="GO:0005737">
    <property type="term" value="C:cytoplasm"/>
    <property type="evidence" value="ECO:0007669"/>
    <property type="project" value="TreeGrafter"/>
</dbReference>
<keyword evidence="3" id="KW-0378">Hydrolase</keyword>
<accession>A0A8H3AIK0</accession>
<dbReference type="AlphaFoldDB" id="A0A8H3AIK0"/>
<protein>
    <recommendedName>
        <fullName evidence="4">Peptidase C14 caspase domain-containing protein</fullName>
    </recommendedName>
</protein>
<gene>
    <name evidence="5" type="ORF">RDB_LOCUS36263</name>
</gene>
<dbReference type="Proteomes" id="UP000663888">
    <property type="component" value="Unassembled WGS sequence"/>
</dbReference>
<dbReference type="GO" id="GO:0006915">
    <property type="term" value="P:apoptotic process"/>
    <property type="evidence" value="ECO:0007669"/>
    <property type="project" value="UniProtKB-KW"/>
</dbReference>
<dbReference type="GO" id="GO:0006508">
    <property type="term" value="P:proteolysis"/>
    <property type="evidence" value="ECO:0007669"/>
    <property type="project" value="InterPro"/>
</dbReference>
<evidence type="ECO:0000256" key="3">
    <source>
        <dbReference type="ARBA" id="ARBA00022807"/>
    </source>
</evidence>
<evidence type="ECO:0000313" key="5">
    <source>
        <dbReference type="EMBL" id="CAE6431668.1"/>
    </source>
</evidence>
<dbReference type="SUPFAM" id="SSF52129">
    <property type="entry name" value="Caspase-like"/>
    <property type="match status" value="1"/>
</dbReference>
<keyword evidence="2" id="KW-0053">Apoptosis</keyword>
<proteinExistence type="inferred from homology"/>
<dbReference type="GO" id="GO:0004197">
    <property type="term" value="F:cysteine-type endopeptidase activity"/>
    <property type="evidence" value="ECO:0007669"/>
    <property type="project" value="InterPro"/>
</dbReference>
<reference evidence="5" key="1">
    <citation type="submission" date="2021-01" db="EMBL/GenBank/DDBJ databases">
        <authorList>
            <person name="Kaushik A."/>
        </authorList>
    </citation>
    <scope>NUCLEOTIDE SEQUENCE</scope>
    <source>
        <strain evidence="5">AG4-R118</strain>
    </source>
</reference>
<dbReference type="PANTHER" id="PTHR48104:SF30">
    <property type="entry name" value="METACASPASE-1"/>
    <property type="match status" value="1"/>
</dbReference>
<dbReference type="InterPro" id="IPR050452">
    <property type="entry name" value="Metacaspase"/>
</dbReference>
<keyword evidence="3" id="KW-0788">Thiol protease</keyword>
<dbReference type="InterPro" id="IPR011600">
    <property type="entry name" value="Pept_C14_caspase"/>
</dbReference>
<evidence type="ECO:0000256" key="1">
    <source>
        <dbReference type="ARBA" id="ARBA00009005"/>
    </source>
</evidence>
<dbReference type="Gene3D" id="3.40.50.1460">
    <property type="match status" value="1"/>
</dbReference>
<evidence type="ECO:0000256" key="2">
    <source>
        <dbReference type="ARBA" id="ARBA00022703"/>
    </source>
</evidence>
<comment type="similarity">
    <text evidence="1">Belongs to the peptidase C14B family.</text>
</comment>
<name>A0A8H3AIK0_9AGAM</name>
<dbReference type="EMBL" id="CAJMWX010000810">
    <property type="protein sequence ID" value="CAE6431668.1"/>
    <property type="molecule type" value="Genomic_DNA"/>
</dbReference>